<dbReference type="SUPFAM" id="SSF55874">
    <property type="entry name" value="ATPase domain of HSP90 chaperone/DNA topoisomerase II/histidine kinase"/>
    <property type="match status" value="1"/>
</dbReference>
<dbReference type="PANTHER" id="PTHR43547:SF2">
    <property type="entry name" value="HYBRID SIGNAL TRANSDUCTION HISTIDINE KINASE C"/>
    <property type="match status" value="1"/>
</dbReference>
<dbReference type="Proteomes" id="UP000249633">
    <property type="component" value="Unassembled WGS sequence"/>
</dbReference>
<dbReference type="SUPFAM" id="SSF52172">
    <property type="entry name" value="CheY-like"/>
    <property type="match status" value="1"/>
</dbReference>
<dbReference type="InterPro" id="IPR003594">
    <property type="entry name" value="HATPase_dom"/>
</dbReference>
<evidence type="ECO:0000259" key="5">
    <source>
        <dbReference type="PROSITE" id="PS50109"/>
    </source>
</evidence>
<protein>
    <recommendedName>
        <fullName evidence="2">histidine kinase</fullName>
        <ecNumber evidence="2">2.7.13.3</ecNumber>
    </recommendedName>
</protein>
<dbReference type="Pfam" id="PF00072">
    <property type="entry name" value="Response_reg"/>
    <property type="match status" value="1"/>
</dbReference>
<proteinExistence type="predicted"/>
<dbReference type="InterPro" id="IPR004358">
    <property type="entry name" value="Sig_transdc_His_kin-like_C"/>
</dbReference>
<dbReference type="Pfam" id="PF02518">
    <property type="entry name" value="HATPase_c"/>
    <property type="match status" value="1"/>
</dbReference>
<dbReference type="InterPro" id="IPR036890">
    <property type="entry name" value="HATPase_C_sf"/>
</dbReference>
<reference evidence="7 8" key="1">
    <citation type="submission" date="2017-08" db="EMBL/GenBank/DDBJ databases">
        <title>Infants hospitalized years apart are colonized by the same room-sourced microbial strains.</title>
        <authorList>
            <person name="Brooks B."/>
            <person name="Olm M.R."/>
            <person name="Firek B.A."/>
            <person name="Baker R."/>
            <person name="Thomas B.C."/>
            <person name="Morowitz M.J."/>
            <person name="Banfield J.F."/>
        </authorList>
    </citation>
    <scope>NUCLEOTIDE SEQUENCE [LARGE SCALE GENOMIC DNA]</scope>
    <source>
        <strain evidence="7">S2_012_000_R2_81</strain>
    </source>
</reference>
<dbReference type="EC" id="2.7.13.3" evidence="2"/>
<dbReference type="PROSITE" id="PS50110">
    <property type="entry name" value="RESPONSE_REGULATORY"/>
    <property type="match status" value="1"/>
</dbReference>
<dbReference type="Gene3D" id="3.30.565.10">
    <property type="entry name" value="Histidine kinase-like ATPase, C-terminal domain"/>
    <property type="match status" value="1"/>
</dbReference>
<comment type="caution">
    <text evidence="7">The sequence shown here is derived from an EMBL/GenBank/DDBJ whole genome shotgun (WGS) entry which is preliminary data.</text>
</comment>
<keyword evidence="3 4" id="KW-0597">Phosphoprotein</keyword>
<evidence type="ECO:0000256" key="3">
    <source>
        <dbReference type="ARBA" id="ARBA00022553"/>
    </source>
</evidence>
<organism evidence="7 8">
    <name type="scientific">Roseateles depolymerans</name>
    <dbReference type="NCBI Taxonomy" id="76731"/>
    <lineage>
        <taxon>Bacteria</taxon>
        <taxon>Pseudomonadati</taxon>
        <taxon>Pseudomonadota</taxon>
        <taxon>Betaproteobacteria</taxon>
        <taxon>Burkholderiales</taxon>
        <taxon>Sphaerotilaceae</taxon>
        <taxon>Roseateles</taxon>
    </lineage>
</organism>
<accession>A0A2W5DLN7</accession>
<dbReference type="PROSITE" id="PS50109">
    <property type="entry name" value="HIS_KIN"/>
    <property type="match status" value="1"/>
</dbReference>
<dbReference type="Gene3D" id="1.10.287.130">
    <property type="match status" value="1"/>
</dbReference>
<evidence type="ECO:0000313" key="8">
    <source>
        <dbReference type="Proteomes" id="UP000249633"/>
    </source>
</evidence>
<dbReference type="InterPro" id="IPR005467">
    <property type="entry name" value="His_kinase_dom"/>
</dbReference>
<evidence type="ECO:0000259" key="6">
    <source>
        <dbReference type="PROSITE" id="PS50110"/>
    </source>
</evidence>
<sequence length="390" mass="42148">MPLILVVDDQPSNIHALYQLLVDECEVAMATSGAEALAFCAQQLPDLILLDVLMPEMSGYEVCDRLKADPRTRGIPVIFVTVQGSADDEARGFQHGAVDYISKPFVDVIVQARVRTQLALRLASESFARSQLELFQRDKLASVGRTIAGIAQELSSPLGNALISACTLQDDLAHLRQLVQAGPLRRSDLDQHLRLGEESVSLMLSNLQRTLSTVDSFLQSTADNFGDRRHSFSLQELVHEVVANLSASLQTQQVRCELDLGDDLHLLSQRGALAKVLTTLIQNAAKHAYRETGGEVHLRVRPLGADQFLLSVQDHGVGMPPATLGKVFDPFFATRHGGSSGGSGLYIVRNLVNFALGGQIQVDSAAGVGTTVSLTLPITSPEARRVRGGE</sequence>
<dbReference type="SMART" id="SM00448">
    <property type="entry name" value="REC"/>
    <property type="match status" value="1"/>
</dbReference>
<name>A0A2W5DLN7_9BURK</name>
<dbReference type="SMART" id="SM00387">
    <property type="entry name" value="HATPase_c"/>
    <property type="match status" value="1"/>
</dbReference>
<feature type="modified residue" description="4-aspartylphosphate" evidence="4">
    <location>
        <position position="51"/>
    </location>
</feature>
<gene>
    <name evidence="7" type="ORF">DI603_16895</name>
</gene>
<comment type="catalytic activity">
    <reaction evidence="1">
        <text>ATP + protein L-histidine = ADP + protein N-phospho-L-histidine.</text>
        <dbReference type="EC" id="2.7.13.3"/>
    </reaction>
</comment>
<dbReference type="EMBL" id="QFOD01000018">
    <property type="protein sequence ID" value="PZP29350.1"/>
    <property type="molecule type" value="Genomic_DNA"/>
</dbReference>
<evidence type="ECO:0000313" key="7">
    <source>
        <dbReference type="EMBL" id="PZP29350.1"/>
    </source>
</evidence>
<dbReference type="GO" id="GO:0000155">
    <property type="term" value="F:phosphorelay sensor kinase activity"/>
    <property type="evidence" value="ECO:0007669"/>
    <property type="project" value="TreeGrafter"/>
</dbReference>
<dbReference type="Gene3D" id="3.40.50.2300">
    <property type="match status" value="1"/>
</dbReference>
<dbReference type="InterPro" id="IPR011006">
    <property type="entry name" value="CheY-like_superfamily"/>
</dbReference>
<feature type="domain" description="Response regulatory" evidence="6">
    <location>
        <begin position="3"/>
        <end position="118"/>
    </location>
</feature>
<dbReference type="AlphaFoldDB" id="A0A2W5DLN7"/>
<dbReference type="PANTHER" id="PTHR43547">
    <property type="entry name" value="TWO-COMPONENT HISTIDINE KINASE"/>
    <property type="match status" value="1"/>
</dbReference>
<dbReference type="InterPro" id="IPR001789">
    <property type="entry name" value="Sig_transdc_resp-reg_receiver"/>
</dbReference>
<evidence type="ECO:0000256" key="2">
    <source>
        <dbReference type="ARBA" id="ARBA00012438"/>
    </source>
</evidence>
<evidence type="ECO:0000256" key="1">
    <source>
        <dbReference type="ARBA" id="ARBA00000085"/>
    </source>
</evidence>
<feature type="domain" description="Histidine kinase" evidence="5">
    <location>
        <begin position="149"/>
        <end position="380"/>
    </location>
</feature>
<dbReference type="PRINTS" id="PR00344">
    <property type="entry name" value="BCTRLSENSOR"/>
</dbReference>
<dbReference type="CDD" id="cd19920">
    <property type="entry name" value="REC_PA4781-like"/>
    <property type="match status" value="1"/>
</dbReference>
<evidence type="ECO:0000256" key="4">
    <source>
        <dbReference type="PROSITE-ProRule" id="PRU00169"/>
    </source>
</evidence>